<evidence type="ECO:0000256" key="1">
    <source>
        <dbReference type="SAM" id="MobiDB-lite"/>
    </source>
</evidence>
<organism evidence="2 3">
    <name type="scientific">Spermophilus dauricus</name>
    <name type="common">Daurian ground squirrel</name>
    <dbReference type="NCBI Taxonomy" id="99837"/>
    <lineage>
        <taxon>Eukaryota</taxon>
        <taxon>Metazoa</taxon>
        <taxon>Chordata</taxon>
        <taxon>Craniata</taxon>
        <taxon>Vertebrata</taxon>
        <taxon>Euteleostomi</taxon>
        <taxon>Mammalia</taxon>
        <taxon>Eutheria</taxon>
        <taxon>Euarchontoglires</taxon>
        <taxon>Glires</taxon>
        <taxon>Rodentia</taxon>
        <taxon>Sciuromorpha</taxon>
        <taxon>Sciuridae</taxon>
        <taxon>Xerinae</taxon>
        <taxon>Marmotini</taxon>
        <taxon>Spermophilus</taxon>
    </lineage>
</organism>
<reference evidence="2" key="1">
    <citation type="submission" date="2025-08" db="UniProtKB">
        <authorList>
            <consortium name="Ensembl"/>
        </authorList>
    </citation>
    <scope>IDENTIFICATION</scope>
</reference>
<name>A0A8C9URU3_SPEDA</name>
<proteinExistence type="predicted"/>
<evidence type="ECO:0000313" key="2">
    <source>
        <dbReference type="Ensembl" id="ENSSDAP00000017737.1"/>
    </source>
</evidence>
<dbReference type="Proteomes" id="UP000694422">
    <property type="component" value="Unplaced"/>
</dbReference>
<dbReference type="AlphaFoldDB" id="A0A8C9URU3"/>
<reference evidence="2" key="2">
    <citation type="submission" date="2025-09" db="UniProtKB">
        <authorList>
            <consortium name="Ensembl"/>
        </authorList>
    </citation>
    <scope>IDENTIFICATION</scope>
</reference>
<dbReference type="Ensembl" id="ENSSDAT00000020258.1">
    <property type="protein sequence ID" value="ENSSDAP00000017737.1"/>
    <property type="gene ID" value="ENSSDAG00000016171.1"/>
</dbReference>
<feature type="compositionally biased region" description="Polar residues" evidence="1">
    <location>
        <begin position="1"/>
        <end position="14"/>
    </location>
</feature>
<evidence type="ECO:0000313" key="3">
    <source>
        <dbReference type="Proteomes" id="UP000694422"/>
    </source>
</evidence>
<sequence length="53" mass="5919">MRRSAAPSQLQGNSLKKPKFIPPGRSNPSLNTEITELNPDIKLFELLRALLNC</sequence>
<accession>A0A8C9URU3</accession>
<protein>
    <submittedName>
        <fullName evidence="2">Uncharacterized protein</fullName>
    </submittedName>
</protein>
<feature type="region of interest" description="Disordered" evidence="1">
    <location>
        <begin position="1"/>
        <end position="32"/>
    </location>
</feature>
<keyword evidence="3" id="KW-1185">Reference proteome</keyword>